<protein>
    <submittedName>
        <fullName evidence="3">Transposase family protein</fullName>
    </submittedName>
</protein>
<dbReference type="Pfam" id="PF14690">
    <property type="entry name" value="Zn_ribbon_ISL3"/>
    <property type="match status" value="1"/>
</dbReference>
<evidence type="ECO:0000256" key="1">
    <source>
        <dbReference type="SAM" id="MobiDB-lite"/>
    </source>
</evidence>
<feature type="domain" description="Transposase IS204/IS1001/IS1096/IS1165 zinc-finger" evidence="2">
    <location>
        <begin position="24"/>
        <end position="50"/>
    </location>
</feature>
<dbReference type="EMBL" id="JADJMH010000037">
    <property type="protein sequence ID" value="MBK7677532.1"/>
    <property type="molecule type" value="Genomic_DNA"/>
</dbReference>
<dbReference type="InterPro" id="IPR029261">
    <property type="entry name" value="Transposase_Znf"/>
</dbReference>
<evidence type="ECO:0000313" key="3">
    <source>
        <dbReference type="EMBL" id="MBK7677532.1"/>
    </source>
</evidence>
<reference evidence="3 4" key="1">
    <citation type="submission" date="2020-10" db="EMBL/GenBank/DDBJ databases">
        <title>Connecting structure to function with the recovery of over 1000 high-quality activated sludge metagenome-assembled genomes encoding full-length rRNA genes using long-read sequencing.</title>
        <authorList>
            <person name="Singleton C.M."/>
            <person name="Petriglieri F."/>
            <person name="Kristensen J.M."/>
            <person name="Kirkegaard R.H."/>
            <person name="Michaelsen T.Y."/>
            <person name="Andersen M.H."/>
            <person name="Karst S.M."/>
            <person name="Dueholm M.S."/>
            <person name="Nielsen P.H."/>
            <person name="Albertsen M."/>
        </authorList>
    </citation>
    <scope>NUCLEOTIDE SEQUENCE [LARGE SCALE GENOMIC DNA]</scope>
    <source>
        <strain evidence="3">EsbW_18-Q3-R4-48_BATAC.285</strain>
    </source>
</reference>
<evidence type="ECO:0000313" key="4">
    <source>
        <dbReference type="Proteomes" id="UP000697998"/>
    </source>
</evidence>
<dbReference type="Proteomes" id="UP000697998">
    <property type="component" value="Unassembled WGS sequence"/>
</dbReference>
<comment type="caution">
    <text evidence="3">The sequence shown here is derived from an EMBL/GenBank/DDBJ whole genome shotgun (WGS) entry which is preliminary data.</text>
</comment>
<proteinExistence type="predicted"/>
<accession>A0A935Q3F8</accession>
<name>A0A935Q3F8_9PROT</name>
<gene>
    <name evidence="3" type="ORF">IPJ27_23855</name>
</gene>
<feature type="region of interest" description="Disordered" evidence="1">
    <location>
        <begin position="77"/>
        <end position="105"/>
    </location>
</feature>
<sequence length="200" mass="22390">MKFGAASHACPPVEQRRSCNRLARSWRHLDFFEYEAHLHAEVPRVACTDCGKVTQIPVPWARRESFHAVVRGVDADAGTDHVGTGGGPGAARSQSQTVARHRASWRRRAPRRVMPRFVPSASMRPPVSAARRTSLFSMILMRHVCCLPRPVEIRHAGNSPASRQHGGQPSARFEHGRVLWGRRRALFEAKVCLTAFTWSL</sequence>
<dbReference type="AlphaFoldDB" id="A0A935Q3F8"/>
<organism evidence="3 4">
    <name type="scientific">Candidatus Accumulibacter proximus</name>
    <dbReference type="NCBI Taxonomy" id="2954385"/>
    <lineage>
        <taxon>Bacteria</taxon>
        <taxon>Pseudomonadati</taxon>
        <taxon>Pseudomonadota</taxon>
        <taxon>Betaproteobacteria</taxon>
        <taxon>Candidatus Accumulibacter</taxon>
    </lineage>
</organism>
<evidence type="ECO:0000259" key="2">
    <source>
        <dbReference type="Pfam" id="PF14690"/>
    </source>
</evidence>